<proteinExistence type="inferred from homology"/>
<evidence type="ECO:0000259" key="11">
    <source>
        <dbReference type="PROSITE" id="PS51195"/>
    </source>
</evidence>
<evidence type="ECO:0000259" key="10">
    <source>
        <dbReference type="PROSITE" id="PS51194"/>
    </source>
</evidence>
<dbReference type="CDD" id="cd18787">
    <property type="entry name" value="SF2_C_DEAD"/>
    <property type="match status" value="1"/>
</dbReference>
<sequence length="463" mass="51400">MTTPETNANELEKETETAETEQVSFDQFSFDQRIRSGIAACKFSTPTPVQQAVIPALLNRQDTIALANTGTGKTAAFLLPLLQHLATEEALKRGPVRALILAPTRELALQIQKTCIALGQQTGYRCGAVYGGAGAAPQKKAAAASTIIVATPGRLLDFINQKEIRLGGIDTLIIDEADRMFDLGFLPEIQKILDHVPSKRVTAFFSATMPKPIEHLACTYTKDPKVIDVRTEEAKPDITHELFTVPPHLKKKLLLALMPLLLSDSDDLVHKQKRAEHSPHSKEDGGIIIFANTKETCRELERMLSGKFGEVAALHSDLSQSKRNKMLEKMQTGEARILVATDLVARGIDLDHITHIIQFDTPDSPDKYIHRVGRTARAYRKGTAITLIGEKELMTMLQMEQEIGKSFALRKLGNFNYNEPSGNNKTDSRSDSRRKPSFKRKPQGKPQGKKPNASRSQKPRRKR</sequence>
<dbReference type="SUPFAM" id="SSF52540">
    <property type="entry name" value="P-loop containing nucleoside triphosphate hydrolases"/>
    <property type="match status" value="2"/>
</dbReference>
<evidence type="ECO:0000313" key="12">
    <source>
        <dbReference type="EMBL" id="SHJ03805.1"/>
    </source>
</evidence>
<evidence type="ECO:0000313" key="13">
    <source>
        <dbReference type="Proteomes" id="UP000184001"/>
    </source>
</evidence>
<protein>
    <submittedName>
        <fullName evidence="12">Superfamily II DNA and RNA helicase</fullName>
    </submittedName>
</protein>
<reference evidence="12 13" key="1">
    <citation type="submission" date="2016-11" db="EMBL/GenBank/DDBJ databases">
        <authorList>
            <person name="Varghese N."/>
            <person name="Submissions S."/>
        </authorList>
    </citation>
    <scope>NUCLEOTIDE SEQUENCE [LARGE SCALE GENOMIC DNA]</scope>
    <source>
        <strain evidence="12 13">DSM 17919</strain>
    </source>
</reference>
<dbReference type="PANTHER" id="PTHR47959">
    <property type="entry name" value="ATP-DEPENDENT RNA HELICASE RHLE-RELATED"/>
    <property type="match status" value="1"/>
</dbReference>
<comment type="similarity">
    <text evidence="5 7">Belongs to the DEAD box helicase family.</text>
</comment>
<dbReference type="InterPro" id="IPR001650">
    <property type="entry name" value="Helicase_C-like"/>
</dbReference>
<dbReference type="CDD" id="cd00268">
    <property type="entry name" value="DEADc"/>
    <property type="match status" value="1"/>
</dbReference>
<evidence type="ECO:0000256" key="1">
    <source>
        <dbReference type="ARBA" id="ARBA00022741"/>
    </source>
</evidence>
<dbReference type="GO" id="GO:0003724">
    <property type="term" value="F:RNA helicase activity"/>
    <property type="evidence" value="ECO:0007669"/>
    <property type="project" value="InterPro"/>
</dbReference>
<evidence type="ECO:0000256" key="3">
    <source>
        <dbReference type="ARBA" id="ARBA00022806"/>
    </source>
</evidence>
<dbReference type="InterPro" id="IPR050079">
    <property type="entry name" value="DEAD_box_RNA_helicase"/>
</dbReference>
<dbReference type="InterPro" id="IPR027417">
    <property type="entry name" value="P-loop_NTPase"/>
</dbReference>
<feature type="compositionally biased region" description="Polar residues" evidence="8">
    <location>
        <begin position="415"/>
        <end position="425"/>
    </location>
</feature>
<dbReference type="InterPro" id="IPR011545">
    <property type="entry name" value="DEAD/DEAH_box_helicase_dom"/>
</dbReference>
<dbReference type="SMART" id="SM00490">
    <property type="entry name" value="HELICc"/>
    <property type="match status" value="1"/>
</dbReference>
<dbReference type="PROSITE" id="PS51195">
    <property type="entry name" value="Q_MOTIF"/>
    <property type="match status" value="1"/>
</dbReference>
<feature type="domain" description="Helicase C-terminal" evidence="10">
    <location>
        <begin position="264"/>
        <end position="418"/>
    </location>
</feature>
<dbReference type="InterPro" id="IPR044742">
    <property type="entry name" value="DEAD/DEAH_RhlB"/>
</dbReference>
<dbReference type="Pfam" id="PF00270">
    <property type="entry name" value="DEAD"/>
    <property type="match status" value="1"/>
</dbReference>
<dbReference type="AlphaFoldDB" id="A0A8G2C948"/>
<dbReference type="EMBL" id="FQZR01000003">
    <property type="protein sequence ID" value="SHJ03805.1"/>
    <property type="molecule type" value="Genomic_DNA"/>
</dbReference>
<dbReference type="Pfam" id="PF00271">
    <property type="entry name" value="Helicase_C"/>
    <property type="match status" value="1"/>
</dbReference>
<name>A0A8G2C948_9BACT</name>
<keyword evidence="4 7" id="KW-0067">ATP-binding</keyword>
<feature type="region of interest" description="Disordered" evidence="8">
    <location>
        <begin position="1"/>
        <end position="22"/>
    </location>
</feature>
<organism evidence="12 13">
    <name type="scientific">Halodesulfovibrio aestuarii</name>
    <dbReference type="NCBI Taxonomy" id="126333"/>
    <lineage>
        <taxon>Bacteria</taxon>
        <taxon>Pseudomonadati</taxon>
        <taxon>Thermodesulfobacteriota</taxon>
        <taxon>Desulfovibrionia</taxon>
        <taxon>Desulfovibrionales</taxon>
        <taxon>Desulfovibrionaceae</taxon>
        <taxon>Halodesulfovibrio</taxon>
    </lineage>
</organism>
<dbReference type="PROSITE" id="PS51194">
    <property type="entry name" value="HELICASE_CTER"/>
    <property type="match status" value="1"/>
</dbReference>
<dbReference type="InterPro" id="IPR000629">
    <property type="entry name" value="RNA-helicase_DEAD-box_CS"/>
</dbReference>
<evidence type="ECO:0000256" key="5">
    <source>
        <dbReference type="ARBA" id="ARBA00038437"/>
    </source>
</evidence>
<evidence type="ECO:0000259" key="9">
    <source>
        <dbReference type="PROSITE" id="PS51192"/>
    </source>
</evidence>
<evidence type="ECO:0000256" key="4">
    <source>
        <dbReference type="ARBA" id="ARBA00022840"/>
    </source>
</evidence>
<dbReference type="PROSITE" id="PS00039">
    <property type="entry name" value="DEAD_ATP_HELICASE"/>
    <property type="match status" value="1"/>
</dbReference>
<feature type="region of interest" description="Disordered" evidence="8">
    <location>
        <begin position="415"/>
        <end position="463"/>
    </location>
</feature>
<evidence type="ECO:0000256" key="8">
    <source>
        <dbReference type="SAM" id="MobiDB-lite"/>
    </source>
</evidence>
<dbReference type="Proteomes" id="UP000184001">
    <property type="component" value="Unassembled WGS sequence"/>
</dbReference>
<dbReference type="Gene3D" id="3.40.50.300">
    <property type="entry name" value="P-loop containing nucleotide triphosphate hydrolases"/>
    <property type="match status" value="2"/>
</dbReference>
<dbReference type="SMART" id="SM00487">
    <property type="entry name" value="DEXDc"/>
    <property type="match status" value="1"/>
</dbReference>
<evidence type="ECO:0000256" key="7">
    <source>
        <dbReference type="RuleBase" id="RU000492"/>
    </source>
</evidence>
<dbReference type="GO" id="GO:0016787">
    <property type="term" value="F:hydrolase activity"/>
    <property type="evidence" value="ECO:0007669"/>
    <property type="project" value="UniProtKB-KW"/>
</dbReference>
<feature type="short sequence motif" description="Q motif" evidence="6">
    <location>
        <begin position="23"/>
        <end position="51"/>
    </location>
</feature>
<dbReference type="RefSeq" id="WP_020000595.1">
    <property type="nucleotide sequence ID" value="NZ_CP192219.1"/>
</dbReference>
<accession>A0A8G2C948</accession>
<evidence type="ECO:0000256" key="6">
    <source>
        <dbReference type="PROSITE-ProRule" id="PRU00552"/>
    </source>
</evidence>
<comment type="caution">
    <text evidence="12">The sequence shown here is derived from an EMBL/GenBank/DDBJ whole genome shotgun (WGS) entry which is preliminary data.</text>
</comment>
<feature type="domain" description="DEAD-box RNA helicase Q" evidence="11">
    <location>
        <begin position="23"/>
        <end position="51"/>
    </location>
</feature>
<keyword evidence="1 7" id="KW-0547">Nucleotide-binding</keyword>
<dbReference type="PROSITE" id="PS51192">
    <property type="entry name" value="HELICASE_ATP_BIND_1"/>
    <property type="match status" value="1"/>
</dbReference>
<dbReference type="GO" id="GO:0005829">
    <property type="term" value="C:cytosol"/>
    <property type="evidence" value="ECO:0007669"/>
    <property type="project" value="TreeGrafter"/>
</dbReference>
<dbReference type="GO" id="GO:0003676">
    <property type="term" value="F:nucleic acid binding"/>
    <property type="evidence" value="ECO:0007669"/>
    <property type="project" value="InterPro"/>
</dbReference>
<keyword evidence="3 7" id="KW-0347">Helicase</keyword>
<dbReference type="InterPro" id="IPR014001">
    <property type="entry name" value="Helicase_ATP-bd"/>
</dbReference>
<dbReference type="PANTHER" id="PTHR47959:SF13">
    <property type="entry name" value="ATP-DEPENDENT RNA HELICASE RHLE"/>
    <property type="match status" value="1"/>
</dbReference>
<dbReference type="GO" id="GO:0005524">
    <property type="term" value="F:ATP binding"/>
    <property type="evidence" value="ECO:0007669"/>
    <property type="project" value="UniProtKB-KW"/>
</dbReference>
<gene>
    <name evidence="12" type="ORF">SAMN05660830_01442</name>
</gene>
<feature type="domain" description="Helicase ATP-binding" evidence="9">
    <location>
        <begin position="54"/>
        <end position="227"/>
    </location>
</feature>
<dbReference type="InterPro" id="IPR014014">
    <property type="entry name" value="RNA_helicase_DEAD_Q_motif"/>
</dbReference>
<keyword evidence="2 7" id="KW-0378">Hydrolase</keyword>
<evidence type="ECO:0000256" key="2">
    <source>
        <dbReference type="ARBA" id="ARBA00022801"/>
    </source>
</evidence>